<dbReference type="PANTHER" id="PTHR11738">
    <property type="entry name" value="MHC CLASS I NK CELL RECEPTOR"/>
    <property type="match status" value="1"/>
</dbReference>
<organism evidence="13">
    <name type="scientific">Castor canadensis</name>
    <name type="common">American beaver</name>
    <dbReference type="NCBI Taxonomy" id="51338"/>
    <lineage>
        <taxon>Eukaryota</taxon>
        <taxon>Metazoa</taxon>
        <taxon>Chordata</taxon>
        <taxon>Craniata</taxon>
        <taxon>Vertebrata</taxon>
        <taxon>Euteleostomi</taxon>
        <taxon>Mammalia</taxon>
        <taxon>Eutheria</taxon>
        <taxon>Euarchontoglires</taxon>
        <taxon>Glires</taxon>
        <taxon>Rodentia</taxon>
        <taxon>Castorimorpha</taxon>
        <taxon>Castoridae</taxon>
        <taxon>Castor</taxon>
    </lineage>
</organism>
<dbReference type="InterPro" id="IPR050412">
    <property type="entry name" value="Ig-like_Receptors_ImmuneReg"/>
</dbReference>
<evidence type="ECO:0000256" key="4">
    <source>
        <dbReference type="ARBA" id="ARBA00022729"/>
    </source>
</evidence>
<keyword evidence="2" id="KW-1003">Cell membrane</keyword>
<dbReference type="AlphaFoldDB" id="A0A8C0VY22"/>
<comment type="subcellular location">
    <subcellularLocation>
        <location evidence="1">Cell membrane</location>
        <topology evidence="1">Single-pass membrane protein</topology>
    </subcellularLocation>
</comment>
<dbReference type="InterPro" id="IPR013783">
    <property type="entry name" value="Ig-like_fold"/>
</dbReference>
<keyword evidence="10" id="KW-0393">Immunoglobulin domain</keyword>
<accession>A0A8C0VY22</accession>
<keyword evidence="9" id="KW-0325">Glycoprotein</keyword>
<feature type="transmembrane region" description="Helical" evidence="11">
    <location>
        <begin position="161"/>
        <end position="179"/>
    </location>
</feature>
<dbReference type="PANTHER" id="PTHR11738:SF179">
    <property type="entry name" value="LEUKOCYTE IMMUNOGLOBULIN-LIKE RECEPTOR SUBFAMILY A MEMBER 5"/>
    <property type="match status" value="1"/>
</dbReference>
<evidence type="ECO:0000256" key="10">
    <source>
        <dbReference type="ARBA" id="ARBA00023319"/>
    </source>
</evidence>
<proteinExistence type="predicted"/>
<keyword evidence="3 11" id="KW-0812">Transmembrane</keyword>
<evidence type="ECO:0000256" key="8">
    <source>
        <dbReference type="ARBA" id="ARBA00023157"/>
    </source>
</evidence>
<evidence type="ECO:0000256" key="5">
    <source>
        <dbReference type="ARBA" id="ARBA00022737"/>
    </source>
</evidence>
<evidence type="ECO:0000313" key="13">
    <source>
        <dbReference type="Ensembl" id="ENSCCNP00000002689.1"/>
    </source>
</evidence>
<feature type="signal peptide" evidence="12">
    <location>
        <begin position="1"/>
        <end position="23"/>
    </location>
</feature>
<sequence length="194" mass="21923">MDPKLMVLLCLDLAFHFLEEILPKPTLWAEPGSMNPWGMLVIIWCEGNLEAQEYNLFKERSSAPWDTQKPLQSSNKAKFSITYMTDLNAGRYHCNYHSPAGWSEDSDPGQLQALFPVGPVTASHRGIYRCYGSFNGTPYAWTPPNDPLHLSITDSEFQENLIHVGMAGLVLMVLGILIFQAQHSQRRTQGARRK</sequence>
<keyword evidence="4 12" id="KW-0732">Signal</keyword>
<keyword evidence="8" id="KW-1015">Disulfide bond</keyword>
<evidence type="ECO:0000256" key="1">
    <source>
        <dbReference type="ARBA" id="ARBA00004162"/>
    </source>
</evidence>
<name>A0A8C0VY22_CASCN</name>
<dbReference type="GO" id="GO:0005886">
    <property type="term" value="C:plasma membrane"/>
    <property type="evidence" value="ECO:0007669"/>
    <property type="project" value="TreeGrafter"/>
</dbReference>
<dbReference type="FunFam" id="2.60.40.10:FF:000049">
    <property type="entry name" value="Leukocyte immunoglobulin-like receptor subfamily B member 1"/>
    <property type="match status" value="1"/>
</dbReference>
<keyword evidence="6 11" id="KW-1133">Transmembrane helix</keyword>
<dbReference type="SUPFAM" id="SSF48726">
    <property type="entry name" value="Immunoglobulin"/>
    <property type="match status" value="2"/>
</dbReference>
<evidence type="ECO:0000256" key="9">
    <source>
        <dbReference type="ARBA" id="ARBA00023180"/>
    </source>
</evidence>
<evidence type="ECO:0000256" key="12">
    <source>
        <dbReference type="SAM" id="SignalP"/>
    </source>
</evidence>
<dbReference type="GO" id="GO:0032396">
    <property type="term" value="F:inhibitory MHC class I receptor activity"/>
    <property type="evidence" value="ECO:0007669"/>
    <property type="project" value="TreeGrafter"/>
</dbReference>
<keyword evidence="5" id="KW-0677">Repeat</keyword>
<keyword evidence="7 11" id="KW-0472">Membrane</keyword>
<feature type="chain" id="PRO_5034427617" description="Leukocyte immunoglobulin-like receptor subfamily A member 5" evidence="12">
    <location>
        <begin position="24"/>
        <end position="194"/>
    </location>
</feature>
<dbReference type="Ensembl" id="ENSCCNT00000003566.1">
    <property type="protein sequence ID" value="ENSCCNP00000002689.1"/>
    <property type="gene ID" value="ENSCCNG00000002900.1"/>
</dbReference>
<evidence type="ECO:0000256" key="7">
    <source>
        <dbReference type="ARBA" id="ARBA00023136"/>
    </source>
</evidence>
<evidence type="ECO:0000256" key="2">
    <source>
        <dbReference type="ARBA" id="ARBA00022475"/>
    </source>
</evidence>
<evidence type="ECO:0000256" key="11">
    <source>
        <dbReference type="SAM" id="Phobius"/>
    </source>
</evidence>
<evidence type="ECO:0000256" key="3">
    <source>
        <dbReference type="ARBA" id="ARBA00022692"/>
    </source>
</evidence>
<reference evidence="13" key="1">
    <citation type="submission" date="2023-09" db="UniProtKB">
        <authorList>
            <consortium name="Ensembl"/>
        </authorList>
    </citation>
    <scope>IDENTIFICATION</scope>
</reference>
<evidence type="ECO:0000256" key="6">
    <source>
        <dbReference type="ARBA" id="ARBA00022989"/>
    </source>
</evidence>
<dbReference type="Gene3D" id="2.60.40.10">
    <property type="entry name" value="Immunoglobulins"/>
    <property type="match status" value="2"/>
</dbReference>
<dbReference type="GO" id="GO:0002764">
    <property type="term" value="P:immune response-regulating signaling pathway"/>
    <property type="evidence" value="ECO:0007669"/>
    <property type="project" value="TreeGrafter"/>
</dbReference>
<dbReference type="InterPro" id="IPR036179">
    <property type="entry name" value="Ig-like_dom_sf"/>
</dbReference>
<dbReference type="GO" id="GO:0019221">
    <property type="term" value="P:cytokine-mediated signaling pathway"/>
    <property type="evidence" value="ECO:0007669"/>
    <property type="project" value="TreeGrafter"/>
</dbReference>
<protein>
    <recommendedName>
        <fullName evidence="14">Leukocyte immunoglobulin-like receptor subfamily A member 5</fullName>
    </recommendedName>
</protein>
<evidence type="ECO:0008006" key="14">
    <source>
        <dbReference type="Google" id="ProtNLM"/>
    </source>
</evidence>